<organism evidence="10 11">
    <name type="scientific">Candidatus Cryptobacteroides intestinavium</name>
    <dbReference type="NCBI Taxonomy" id="2840766"/>
    <lineage>
        <taxon>Bacteria</taxon>
        <taxon>Pseudomonadati</taxon>
        <taxon>Bacteroidota</taxon>
        <taxon>Bacteroidia</taxon>
        <taxon>Bacteroidales</taxon>
        <taxon>Candidatus Cryptobacteroides</taxon>
    </lineage>
</organism>
<dbReference type="InterPro" id="IPR015883">
    <property type="entry name" value="Glyco_hydro_20_cat"/>
</dbReference>
<evidence type="ECO:0000313" key="11">
    <source>
        <dbReference type="Proteomes" id="UP000823661"/>
    </source>
</evidence>
<feature type="domain" description="Beta-hexosaminidase bacterial type N-terminal" evidence="9">
    <location>
        <begin position="24"/>
        <end position="145"/>
    </location>
</feature>
<evidence type="ECO:0000256" key="2">
    <source>
        <dbReference type="ARBA" id="ARBA00006285"/>
    </source>
</evidence>
<reference evidence="10" key="2">
    <citation type="journal article" date="2021" name="PeerJ">
        <title>Extensive microbial diversity within the chicken gut microbiome revealed by metagenomics and culture.</title>
        <authorList>
            <person name="Gilroy R."/>
            <person name="Ravi A."/>
            <person name="Getino M."/>
            <person name="Pursley I."/>
            <person name="Horton D.L."/>
            <person name="Alikhan N.F."/>
            <person name="Baker D."/>
            <person name="Gharbi K."/>
            <person name="Hall N."/>
            <person name="Watson M."/>
            <person name="Adriaenssens E.M."/>
            <person name="Foster-Nyarko E."/>
            <person name="Jarju S."/>
            <person name="Secka A."/>
            <person name="Antonio M."/>
            <person name="Oren A."/>
            <person name="Chaudhuri R.R."/>
            <person name="La Ragione R."/>
            <person name="Hildebrand F."/>
            <person name="Pallen M.J."/>
        </authorList>
    </citation>
    <scope>NUCLEOTIDE SEQUENCE</scope>
    <source>
        <strain evidence="10">B1-20833</strain>
    </source>
</reference>
<evidence type="ECO:0000259" key="9">
    <source>
        <dbReference type="Pfam" id="PF02838"/>
    </source>
</evidence>
<feature type="active site" description="Proton donor" evidence="6">
    <location>
        <position position="328"/>
    </location>
</feature>
<keyword evidence="4" id="KW-0378">Hydrolase</keyword>
<dbReference type="AlphaFoldDB" id="A0A9D9ER81"/>
<dbReference type="EC" id="3.2.1.52" evidence="3"/>
<dbReference type="GO" id="GO:0005975">
    <property type="term" value="P:carbohydrate metabolic process"/>
    <property type="evidence" value="ECO:0007669"/>
    <property type="project" value="InterPro"/>
</dbReference>
<evidence type="ECO:0000256" key="7">
    <source>
        <dbReference type="SAM" id="SignalP"/>
    </source>
</evidence>
<feature type="domain" description="Glycoside hydrolase family 20 catalytic" evidence="8">
    <location>
        <begin position="149"/>
        <end position="499"/>
    </location>
</feature>
<dbReference type="Gene3D" id="3.30.379.10">
    <property type="entry name" value="Chitobiase/beta-hexosaminidase domain 2-like"/>
    <property type="match status" value="1"/>
</dbReference>
<comment type="caution">
    <text evidence="10">The sequence shown here is derived from an EMBL/GenBank/DDBJ whole genome shotgun (WGS) entry which is preliminary data.</text>
</comment>
<dbReference type="Pfam" id="PF00728">
    <property type="entry name" value="Glyco_hydro_20"/>
    <property type="match status" value="1"/>
</dbReference>
<feature type="chain" id="PRO_5038539810" description="beta-N-acetylhexosaminidase" evidence="7">
    <location>
        <begin position="23"/>
        <end position="533"/>
    </location>
</feature>
<evidence type="ECO:0000256" key="5">
    <source>
        <dbReference type="ARBA" id="ARBA00023295"/>
    </source>
</evidence>
<reference evidence="10" key="1">
    <citation type="submission" date="2020-10" db="EMBL/GenBank/DDBJ databases">
        <authorList>
            <person name="Gilroy R."/>
        </authorList>
    </citation>
    <scope>NUCLEOTIDE SEQUENCE</scope>
    <source>
        <strain evidence="10">B1-20833</strain>
    </source>
</reference>
<proteinExistence type="inferred from homology"/>
<dbReference type="GO" id="GO:0016020">
    <property type="term" value="C:membrane"/>
    <property type="evidence" value="ECO:0007669"/>
    <property type="project" value="TreeGrafter"/>
</dbReference>
<dbReference type="PANTHER" id="PTHR22600">
    <property type="entry name" value="BETA-HEXOSAMINIDASE"/>
    <property type="match status" value="1"/>
</dbReference>
<comment type="similarity">
    <text evidence="2">Belongs to the glycosyl hydrolase 20 family.</text>
</comment>
<dbReference type="InterPro" id="IPR015882">
    <property type="entry name" value="HEX_bac_N"/>
</dbReference>
<dbReference type="EMBL" id="JADIMI010000017">
    <property type="protein sequence ID" value="MBO8451645.1"/>
    <property type="molecule type" value="Genomic_DNA"/>
</dbReference>
<evidence type="ECO:0000256" key="1">
    <source>
        <dbReference type="ARBA" id="ARBA00001231"/>
    </source>
</evidence>
<dbReference type="PRINTS" id="PR00738">
    <property type="entry name" value="GLHYDRLASE20"/>
</dbReference>
<evidence type="ECO:0000256" key="6">
    <source>
        <dbReference type="PIRSR" id="PIRSR625705-1"/>
    </source>
</evidence>
<name>A0A9D9ER81_9BACT</name>
<evidence type="ECO:0000313" key="10">
    <source>
        <dbReference type="EMBL" id="MBO8451645.1"/>
    </source>
</evidence>
<evidence type="ECO:0000256" key="4">
    <source>
        <dbReference type="ARBA" id="ARBA00022801"/>
    </source>
</evidence>
<feature type="signal peptide" evidence="7">
    <location>
        <begin position="1"/>
        <end position="22"/>
    </location>
</feature>
<dbReference type="GO" id="GO:0030203">
    <property type="term" value="P:glycosaminoglycan metabolic process"/>
    <property type="evidence" value="ECO:0007669"/>
    <property type="project" value="TreeGrafter"/>
</dbReference>
<accession>A0A9D9ER81</accession>
<keyword evidence="5" id="KW-0326">Glycosidase</keyword>
<dbReference type="Gene3D" id="3.20.20.80">
    <property type="entry name" value="Glycosidases"/>
    <property type="match status" value="1"/>
</dbReference>
<dbReference type="Proteomes" id="UP000823661">
    <property type="component" value="Unassembled WGS sequence"/>
</dbReference>
<dbReference type="PANTHER" id="PTHR22600:SF57">
    <property type="entry name" value="BETA-N-ACETYLHEXOSAMINIDASE"/>
    <property type="match status" value="1"/>
</dbReference>
<evidence type="ECO:0000256" key="3">
    <source>
        <dbReference type="ARBA" id="ARBA00012663"/>
    </source>
</evidence>
<evidence type="ECO:0000259" key="8">
    <source>
        <dbReference type="Pfam" id="PF00728"/>
    </source>
</evidence>
<comment type="catalytic activity">
    <reaction evidence="1">
        <text>Hydrolysis of terminal non-reducing N-acetyl-D-hexosamine residues in N-acetyl-beta-D-hexosaminides.</text>
        <dbReference type="EC" id="3.2.1.52"/>
    </reaction>
</comment>
<gene>
    <name evidence="10" type="ORF">IAC06_02005</name>
</gene>
<dbReference type="InterPro" id="IPR025705">
    <property type="entry name" value="Beta_hexosaminidase_sua/sub"/>
</dbReference>
<protein>
    <recommendedName>
        <fullName evidence="3">beta-N-acetylhexosaminidase</fullName>
        <ecNumber evidence="3">3.2.1.52</ecNumber>
    </recommendedName>
</protein>
<dbReference type="InterPro" id="IPR017853">
    <property type="entry name" value="GH"/>
</dbReference>
<sequence length="533" mass="60348">MKNMKFIPLLAACFLAAVPSFAVSIVPQPLTVKENRSVVQLSEPLMVYGQTKDLKDLVSVWDESFSSIAEMKSSGEKKASVRMYVDGSMENEEYSLEVSAENGVVIRGGSAAGVWWGMQTLGQVLIQSRGADGQPFMVPGLMVYDKPHFGYRAGMLDCCRHFFTVDEVKKFIDILALHKLNTFHWHLTDDQGWRIEIKKYPQLTEIGTVRKETLVGQHGVKPEVYDGTPYGEGCFYSQKQIRDIVAYAAARHITIIPEIEMPGHAEAALASYPWLGCKGEGYEVWTTWGVNEEIFCVGKESTFEFLENVLDEVCDLFPGEYIHIGGDEVPYVRWKECPDCQARMKAEGIDDVAYLQGYLLKRIEKYLNARGRHIIGWDEILDAGVTPTATVMSWRGPSGGIRAAKQGNHVVMVPNTYFYLDYYQTSDPRKNGEPLAIGGYVPLSKSYSFDPYDQLSEDEKQYITGIQANLWTEYISTFDHAQQMILPRYTALSEVSWSEEKTDIDNFRSRVRAVMLPIYDRLGFNYAKYGFDE</sequence>
<dbReference type="SUPFAM" id="SSF51445">
    <property type="entry name" value="(Trans)glycosidases"/>
    <property type="match status" value="1"/>
</dbReference>
<dbReference type="InterPro" id="IPR029018">
    <property type="entry name" value="Hex-like_dom2"/>
</dbReference>
<dbReference type="CDD" id="cd06563">
    <property type="entry name" value="GH20_chitobiase-like"/>
    <property type="match status" value="1"/>
</dbReference>
<keyword evidence="7" id="KW-0732">Signal</keyword>
<dbReference type="Pfam" id="PF02838">
    <property type="entry name" value="Glyco_hydro_20b"/>
    <property type="match status" value="1"/>
</dbReference>
<dbReference type="SUPFAM" id="SSF55545">
    <property type="entry name" value="beta-N-acetylhexosaminidase-like domain"/>
    <property type="match status" value="1"/>
</dbReference>
<dbReference type="GO" id="GO:0004563">
    <property type="term" value="F:beta-N-acetylhexosaminidase activity"/>
    <property type="evidence" value="ECO:0007669"/>
    <property type="project" value="UniProtKB-EC"/>
</dbReference>